<evidence type="ECO:0000313" key="2">
    <source>
        <dbReference type="EMBL" id="MCQ4041598.1"/>
    </source>
</evidence>
<dbReference type="PANTHER" id="PTHR34310">
    <property type="entry name" value="DUF427 DOMAIN PROTEIN (AFU_ORTHOLOGUE AFUA_3G02220)"/>
    <property type="match status" value="1"/>
</dbReference>
<name>A0ABT1PAY3_9ACTN</name>
<accession>A0ABT1PAY3</accession>
<evidence type="ECO:0000259" key="1">
    <source>
        <dbReference type="Pfam" id="PF04248"/>
    </source>
</evidence>
<sequence length="127" mass="14013">MPERAHGHRVAAVPGNQRVRVEINGRIVADSSRPVLVYETGHKVRYYLPPQDVDLTLFEPTETHTTCPFKGTASYWSYVGGGRTHPDVVWSYQEPLPGVEAIKDHLSFYDTVATVAVDGEPPAGPEV</sequence>
<gene>
    <name evidence="2" type="ORF">NON19_06035</name>
</gene>
<dbReference type="EMBL" id="JANFNH010000003">
    <property type="protein sequence ID" value="MCQ4041598.1"/>
    <property type="molecule type" value="Genomic_DNA"/>
</dbReference>
<comment type="caution">
    <text evidence="2">The sequence shown here is derived from an EMBL/GenBank/DDBJ whole genome shotgun (WGS) entry which is preliminary data.</text>
</comment>
<dbReference type="Pfam" id="PF04248">
    <property type="entry name" value="NTP_transf_9"/>
    <property type="match status" value="1"/>
</dbReference>
<feature type="domain" description="DUF427" evidence="1">
    <location>
        <begin position="19"/>
        <end position="110"/>
    </location>
</feature>
<reference evidence="2 3" key="1">
    <citation type="submission" date="2022-06" db="EMBL/GenBank/DDBJ databases">
        <title>Draft genome sequence of type strain Streptomyces rubrisoli DSM 42083.</title>
        <authorList>
            <person name="Duangmal K."/>
            <person name="Klaysubun C."/>
        </authorList>
    </citation>
    <scope>NUCLEOTIDE SEQUENCE [LARGE SCALE GENOMIC DNA]</scope>
    <source>
        <strain evidence="2 3">DSM 42083</strain>
    </source>
</reference>
<dbReference type="PANTHER" id="PTHR34310:SF8">
    <property type="entry name" value="CONSERVED PROTEIN"/>
    <property type="match status" value="1"/>
</dbReference>
<dbReference type="InterPro" id="IPR038694">
    <property type="entry name" value="DUF427_sf"/>
</dbReference>
<proteinExistence type="predicted"/>
<dbReference type="InterPro" id="IPR007361">
    <property type="entry name" value="DUF427"/>
</dbReference>
<keyword evidence="3" id="KW-1185">Reference proteome</keyword>
<dbReference type="RefSeq" id="WP_255925582.1">
    <property type="nucleotide sequence ID" value="NZ_JANFNH010000003.1"/>
</dbReference>
<dbReference type="Proteomes" id="UP001206206">
    <property type="component" value="Unassembled WGS sequence"/>
</dbReference>
<dbReference type="Gene3D" id="2.170.150.40">
    <property type="entry name" value="Domain of unknown function (DUF427)"/>
    <property type="match status" value="1"/>
</dbReference>
<evidence type="ECO:0000313" key="3">
    <source>
        <dbReference type="Proteomes" id="UP001206206"/>
    </source>
</evidence>
<protein>
    <submittedName>
        <fullName evidence="2">DUF427 domain-containing protein</fullName>
    </submittedName>
</protein>
<organism evidence="2 3">
    <name type="scientific">Streptantibioticus rubrisoli</name>
    <dbReference type="NCBI Taxonomy" id="1387313"/>
    <lineage>
        <taxon>Bacteria</taxon>
        <taxon>Bacillati</taxon>
        <taxon>Actinomycetota</taxon>
        <taxon>Actinomycetes</taxon>
        <taxon>Kitasatosporales</taxon>
        <taxon>Streptomycetaceae</taxon>
        <taxon>Streptantibioticus</taxon>
    </lineage>
</organism>